<accession>A0A1M5JQX0</accession>
<dbReference type="Proteomes" id="UP000184471">
    <property type="component" value="Unassembled WGS sequence"/>
</dbReference>
<dbReference type="AlphaFoldDB" id="A0A1M5JQX0"/>
<reference evidence="2 3" key="1">
    <citation type="submission" date="2016-11" db="EMBL/GenBank/DDBJ databases">
        <authorList>
            <person name="Jaros S."/>
            <person name="Januszkiewicz K."/>
            <person name="Wedrychowicz H."/>
        </authorList>
    </citation>
    <scope>NUCLEOTIDE SEQUENCE [LARGE SCALE GENOMIC DNA]</scope>
    <source>
        <strain evidence="2 3">DSM 45408</strain>
    </source>
</reference>
<feature type="chain" id="PRO_5012070269" description="DNA-binding beta-propeller fold protein YncE" evidence="1">
    <location>
        <begin position="23"/>
        <end position="346"/>
    </location>
</feature>
<dbReference type="OrthoDB" id="5181492at2"/>
<gene>
    <name evidence="2" type="ORF">SAMN05444351_2616</name>
</gene>
<protein>
    <recommendedName>
        <fullName evidence="4">DNA-binding beta-propeller fold protein YncE</fullName>
    </recommendedName>
</protein>
<feature type="signal peptide" evidence="1">
    <location>
        <begin position="1"/>
        <end position="22"/>
    </location>
</feature>
<sequence length="346" mass="34864">MPSRSAALVALLVLTGCTGVDGNPTPPPRSFSDVVTIDLDAVSPAGVDVLDLTAGPDGALALLADTADPAVTYLAPVDAAGVGEVRRVDGGRHLLVMPDGTALVVGPGTLTRVPPGGGPDVVPLDADATAAALSPDGRRLYLADERRVAAVDPSTGETAGTVDLDDGLTVQRLAASDDGVTALLSDARAPDLADVAALATWDDRLRETARVELAPDQPASVPFGLRLAGDGTAVATLSAGGDEPFRVVVVEDGEVTASHAIPGTDRTPPDLAVSPEGRVAYLPVAGFEVTSGVITLDLDSGEQLDDVRLCDGQGTFGRVALGKEALVVVGSCISSDAPSSTAFALR</sequence>
<evidence type="ECO:0000313" key="2">
    <source>
        <dbReference type="EMBL" id="SHG42982.1"/>
    </source>
</evidence>
<proteinExistence type="predicted"/>
<dbReference type="STRING" id="1070870.SAMN05444351_2616"/>
<name>A0A1M5JQX0_9ACTN</name>
<dbReference type="InterPro" id="IPR011044">
    <property type="entry name" value="Quino_amine_DH_bsu"/>
</dbReference>
<evidence type="ECO:0000256" key="1">
    <source>
        <dbReference type="SAM" id="SignalP"/>
    </source>
</evidence>
<dbReference type="Gene3D" id="2.130.10.10">
    <property type="entry name" value="YVTN repeat-like/Quinoprotein amine dehydrogenase"/>
    <property type="match status" value="1"/>
</dbReference>
<dbReference type="RefSeq" id="WP_073420484.1">
    <property type="nucleotide sequence ID" value="NZ_FQVX01000002.1"/>
</dbReference>
<organism evidence="2 3">
    <name type="scientific">Geodermatophilus nigrescens</name>
    <dbReference type="NCBI Taxonomy" id="1070870"/>
    <lineage>
        <taxon>Bacteria</taxon>
        <taxon>Bacillati</taxon>
        <taxon>Actinomycetota</taxon>
        <taxon>Actinomycetes</taxon>
        <taxon>Geodermatophilales</taxon>
        <taxon>Geodermatophilaceae</taxon>
        <taxon>Geodermatophilus</taxon>
    </lineage>
</organism>
<evidence type="ECO:0000313" key="3">
    <source>
        <dbReference type="Proteomes" id="UP000184471"/>
    </source>
</evidence>
<dbReference type="PROSITE" id="PS51257">
    <property type="entry name" value="PROKAR_LIPOPROTEIN"/>
    <property type="match status" value="1"/>
</dbReference>
<keyword evidence="3" id="KW-1185">Reference proteome</keyword>
<keyword evidence="1" id="KW-0732">Signal</keyword>
<evidence type="ECO:0008006" key="4">
    <source>
        <dbReference type="Google" id="ProtNLM"/>
    </source>
</evidence>
<dbReference type="InterPro" id="IPR015943">
    <property type="entry name" value="WD40/YVTN_repeat-like_dom_sf"/>
</dbReference>
<dbReference type="SUPFAM" id="SSF50969">
    <property type="entry name" value="YVTN repeat-like/Quinoprotein amine dehydrogenase"/>
    <property type="match status" value="1"/>
</dbReference>
<dbReference type="EMBL" id="FQVX01000002">
    <property type="protein sequence ID" value="SHG42982.1"/>
    <property type="molecule type" value="Genomic_DNA"/>
</dbReference>